<dbReference type="GO" id="GO:0019781">
    <property type="term" value="F:NEDD8 activating enzyme activity"/>
    <property type="evidence" value="ECO:0007669"/>
    <property type="project" value="InterPro"/>
</dbReference>
<gene>
    <name evidence="2" type="ORF">OESDEN_19146</name>
</gene>
<dbReference type="Gene3D" id="3.10.290.20">
    <property type="entry name" value="Ubiquitin-like 2 activating enzyme e1b. Chain: B, domain 3"/>
    <property type="match status" value="1"/>
</dbReference>
<dbReference type="OrthoDB" id="5977743at2759"/>
<evidence type="ECO:0000313" key="3">
    <source>
        <dbReference type="Proteomes" id="UP000053660"/>
    </source>
</evidence>
<sequence length="50" mass="5721">MISELIPELREKSILNLERPLKELVSADEDVLVADEVLPKSLSIRVTYVR</sequence>
<feature type="domain" description="E2 binding" evidence="1">
    <location>
        <begin position="6"/>
        <end position="47"/>
    </location>
</feature>
<dbReference type="InterPro" id="IPR014929">
    <property type="entry name" value="E2-binding"/>
</dbReference>
<evidence type="ECO:0000259" key="1">
    <source>
        <dbReference type="Pfam" id="PF08825"/>
    </source>
</evidence>
<keyword evidence="3" id="KW-1185">Reference proteome</keyword>
<dbReference type="AlphaFoldDB" id="A0A0B1S7B6"/>
<dbReference type="Pfam" id="PF08825">
    <property type="entry name" value="E2_bind"/>
    <property type="match status" value="1"/>
</dbReference>
<protein>
    <recommendedName>
        <fullName evidence="1">E2 binding domain-containing protein</fullName>
    </recommendedName>
</protein>
<proteinExistence type="predicted"/>
<dbReference type="Proteomes" id="UP000053660">
    <property type="component" value="Unassembled WGS sequence"/>
</dbReference>
<evidence type="ECO:0000313" key="2">
    <source>
        <dbReference type="EMBL" id="KHJ81168.1"/>
    </source>
</evidence>
<reference evidence="2 3" key="1">
    <citation type="submission" date="2014-03" db="EMBL/GenBank/DDBJ databases">
        <title>Draft genome of the hookworm Oesophagostomum dentatum.</title>
        <authorList>
            <person name="Mitreva M."/>
        </authorList>
    </citation>
    <scope>NUCLEOTIDE SEQUENCE [LARGE SCALE GENOMIC DNA]</scope>
    <source>
        <strain evidence="2 3">OD-Hann</strain>
    </source>
</reference>
<accession>A0A0B1S7B6</accession>
<organism evidence="2 3">
    <name type="scientific">Oesophagostomum dentatum</name>
    <name type="common">Nodular worm</name>
    <dbReference type="NCBI Taxonomy" id="61180"/>
    <lineage>
        <taxon>Eukaryota</taxon>
        <taxon>Metazoa</taxon>
        <taxon>Ecdysozoa</taxon>
        <taxon>Nematoda</taxon>
        <taxon>Chromadorea</taxon>
        <taxon>Rhabditida</taxon>
        <taxon>Rhabditina</taxon>
        <taxon>Rhabditomorpha</taxon>
        <taxon>Strongyloidea</taxon>
        <taxon>Strongylidae</taxon>
        <taxon>Oesophagostomum</taxon>
    </lineage>
</organism>
<dbReference type="GO" id="GO:0045116">
    <property type="term" value="P:protein neddylation"/>
    <property type="evidence" value="ECO:0007669"/>
    <property type="project" value="InterPro"/>
</dbReference>
<name>A0A0B1S7B6_OESDE</name>
<dbReference type="EMBL" id="KN593213">
    <property type="protein sequence ID" value="KHJ81168.1"/>
    <property type="molecule type" value="Genomic_DNA"/>
</dbReference>